<evidence type="ECO:0000313" key="1">
    <source>
        <dbReference type="EMBL" id="MIT93059.1"/>
    </source>
</evidence>
<proteinExistence type="predicted"/>
<organism evidence="1">
    <name type="scientific">Salmonella enterica</name>
    <name type="common">Salmonella choleraesuis</name>
    <dbReference type="NCBI Taxonomy" id="28901"/>
    <lineage>
        <taxon>Bacteria</taxon>
        <taxon>Pseudomonadati</taxon>
        <taxon>Pseudomonadota</taxon>
        <taxon>Gammaproteobacteria</taxon>
        <taxon>Enterobacterales</taxon>
        <taxon>Enterobacteriaceae</taxon>
        <taxon>Salmonella</taxon>
    </lineage>
</organism>
<protein>
    <submittedName>
        <fullName evidence="1">Uncharacterized protein</fullName>
    </submittedName>
</protein>
<sequence>MPSVSSVTICSNALLALGASPINSFDEPYDFARLCANKYPTIRDSVLRSHPWGCATKRVILSPETDSPPFGFKFQFPLPGDLLRILSVGEEGQHIRYRVEGRLILADVNLLPLRYIWRNDDESSWDSMLIRATEITVAAEIAYAVTASSSMAQLMEQKAQLIMQQARTYNSQEEPPETLYGTPSYDARF</sequence>
<dbReference type="EMBL" id="RSTU01000026">
    <property type="protein sequence ID" value="MIT93059.1"/>
    <property type="molecule type" value="Genomic_DNA"/>
</dbReference>
<name>A0A402TQ20_SALER</name>
<gene>
    <name evidence="1" type="ORF">ATP91_22725</name>
</gene>
<comment type="caution">
    <text evidence="1">The sequence shown here is derived from an EMBL/GenBank/DDBJ whole genome shotgun (WGS) entry which is preliminary data.</text>
</comment>
<accession>A0A402TQ20</accession>
<reference evidence="1" key="1">
    <citation type="submission" date="2018-08" db="EMBL/GenBank/DDBJ databases">
        <authorList>
            <consortium name="GenomeTrakr network: Whole genome sequencing for foodborne pathogen traceback"/>
        </authorList>
    </citation>
    <scope>NUCLEOTIDE SEQUENCE [LARGE SCALE GENOMIC DNA]</scope>
    <source>
        <strain evidence="1">CFSAN034428</strain>
    </source>
</reference>
<dbReference type="AlphaFoldDB" id="A0A402TQ20"/>
<dbReference type="Proteomes" id="UP000839515">
    <property type="component" value="Unassembled WGS sequence"/>
</dbReference>